<evidence type="ECO:0000259" key="8">
    <source>
        <dbReference type="Pfam" id="PF01435"/>
    </source>
</evidence>
<comment type="caution">
    <text evidence="9">The sequence shown here is derived from an EMBL/GenBank/DDBJ whole genome shotgun (WGS) entry which is preliminary data.</text>
</comment>
<keyword evidence="1 6" id="KW-0645">Protease</keyword>
<comment type="similarity">
    <text evidence="6">Belongs to the peptidase M48 family.</text>
</comment>
<dbReference type="Proteomes" id="UP001526246">
    <property type="component" value="Unassembled WGS sequence"/>
</dbReference>
<organism evidence="9 10">
    <name type="scientific">Sphingomonas arvum</name>
    <dbReference type="NCBI Taxonomy" id="2992113"/>
    <lineage>
        <taxon>Bacteria</taxon>
        <taxon>Pseudomonadati</taxon>
        <taxon>Pseudomonadota</taxon>
        <taxon>Alphaproteobacteria</taxon>
        <taxon>Sphingomonadales</taxon>
        <taxon>Sphingomonadaceae</taxon>
        <taxon>Sphingomonas</taxon>
    </lineage>
</organism>
<evidence type="ECO:0000256" key="5">
    <source>
        <dbReference type="ARBA" id="ARBA00023049"/>
    </source>
</evidence>
<accession>A0ABT3JFI1</accession>
<evidence type="ECO:0000256" key="3">
    <source>
        <dbReference type="ARBA" id="ARBA00022801"/>
    </source>
</evidence>
<reference evidence="9 10" key="1">
    <citation type="submission" date="2022-10" db="EMBL/GenBank/DDBJ databases">
        <title>Sphingomonas sp.</title>
        <authorList>
            <person name="Jin C."/>
        </authorList>
    </citation>
    <scope>NUCLEOTIDE SEQUENCE [LARGE SCALE GENOMIC DNA]</scope>
    <source>
        <strain evidence="9 10">BN140010</strain>
    </source>
</reference>
<keyword evidence="5 6" id="KW-0482">Metalloprotease</keyword>
<evidence type="ECO:0000313" key="9">
    <source>
        <dbReference type="EMBL" id="MCW3797826.1"/>
    </source>
</evidence>
<comment type="cofactor">
    <cofactor evidence="6">
        <name>Zn(2+)</name>
        <dbReference type="ChEBI" id="CHEBI:29105"/>
    </cofactor>
    <text evidence="6">Binds 1 zinc ion per subunit.</text>
</comment>
<dbReference type="RefSeq" id="WP_264882372.1">
    <property type="nucleotide sequence ID" value="NZ_JAPDOB010000002.1"/>
</dbReference>
<evidence type="ECO:0000256" key="7">
    <source>
        <dbReference type="SAM" id="MobiDB-lite"/>
    </source>
</evidence>
<feature type="domain" description="Peptidase M48" evidence="8">
    <location>
        <begin position="166"/>
        <end position="312"/>
    </location>
</feature>
<dbReference type="EMBL" id="JAPDOB010000002">
    <property type="protein sequence ID" value="MCW3797826.1"/>
    <property type="molecule type" value="Genomic_DNA"/>
</dbReference>
<evidence type="ECO:0000256" key="4">
    <source>
        <dbReference type="ARBA" id="ARBA00022833"/>
    </source>
</evidence>
<evidence type="ECO:0000256" key="6">
    <source>
        <dbReference type="RuleBase" id="RU003983"/>
    </source>
</evidence>
<dbReference type="PANTHER" id="PTHR22726">
    <property type="entry name" value="METALLOENDOPEPTIDASE OMA1"/>
    <property type="match status" value="1"/>
</dbReference>
<keyword evidence="2" id="KW-0479">Metal-binding</keyword>
<keyword evidence="3 6" id="KW-0378">Hydrolase</keyword>
<evidence type="ECO:0000313" key="10">
    <source>
        <dbReference type="Proteomes" id="UP001526246"/>
    </source>
</evidence>
<dbReference type="Pfam" id="PF01435">
    <property type="entry name" value="Peptidase_M48"/>
    <property type="match status" value="1"/>
</dbReference>
<keyword evidence="4 6" id="KW-0862">Zinc</keyword>
<dbReference type="CDD" id="cd07332">
    <property type="entry name" value="M48C_Oma1_like"/>
    <property type="match status" value="1"/>
</dbReference>
<gene>
    <name evidence="9" type="ORF">OMW55_08420</name>
</gene>
<dbReference type="PANTHER" id="PTHR22726:SF1">
    <property type="entry name" value="METALLOENDOPEPTIDASE OMA1, MITOCHONDRIAL"/>
    <property type="match status" value="1"/>
</dbReference>
<dbReference type="InterPro" id="IPR001915">
    <property type="entry name" value="Peptidase_M48"/>
</dbReference>
<feature type="region of interest" description="Disordered" evidence="7">
    <location>
        <begin position="349"/>
        <end position="375"/>
    </location>
</feature>
<proteinExistence type="inferred from homology"/>
<name>A0ABT3JFI1_9SPHN</name>
<dbReference type="InterPro" id="IPR051156">
    <property type="entry name" value="Mito/Outer_Membr_Metalloprot"/>
</dbReference>
<sequence>MRGTLYDGTTAFPHAVTVSTAGNELELTTETAHRLVAPLDTLVRTDEGGRVRLGRSDVSGWRLLLDEPLDPDLAARLPRPGRYGGWIDRFGLGKAAAACAVVAAAVVAVGYTAPHWLAPHVPVGWERNLGDSIVGDFGDNRCRSPSGQRALETLAERIEPGVTRGPDRIRFAAFDVNIFNAAAIPGNHIIVFKQMIARAQNSDELTGVLAHEIAHVRRRHVTEALLREFGIGALIRLFAGGIGANAQQVASLSYTRANEAQADADAIAALRRANVDPRPTARLFARLAKETGEDRSYSVEWLKSHPASGGRAKLFAASFDPTHRYQRSLSPDQAFALNTACVKFETMRLPQGPTKPDRVTVHPASGGPPGSFEVR</sequence>
<dbReference type="Gene3D" id="3.30.2010.10">
    <property type="entry name" value="Metalloproteases ('zincins'), catalytic domain"/>
    <property type="match status" value="1"/>
</dbReference>
<evidence type="ECO:0000256" key="1">
    <source>
        <dbReference type="ARBA" id="ARBA00022670"/>
    </source>
</evidence>
<keyword evidence="10" id="KW-1185">Reference proteome</keyword>
<protein>
    <submittedName>
        <fullName evidence="9">M48 family metallopeptidase</fullName>
    </submittedName>
</protein>
<evidence type="ECO:0000256" key="2">
    <source>
        <dbReference type="ARBA" id="ARBA00022723"/>
    </source>
</evidence>